<dbReference type="SUPFAM" id="SSF52317">
    <property type="entry name" value="Class I glutamine amidotransferase-like"/>
    <property type="match status" value="1"/>
</dbReference>
<keyword evidence="8 11" id="KW-0658">Purine biosynthesis</keyword>
<evidence type="ECO:0000259" key="13">
    <source>
        <dbReference type="PROSITE" id="PS51553"/>
    </source>
</evidence>
<dbReference type="UniPathway" id="UPA00189">
    <property type="reaction ID" value="UER00296"/>
</dbReference>
<comment type="caution">
    <text evidence="14">The sequence shown here is derived from an EMBL/GenBank/DDBJ whole genome shotgun (WGS) entry which is preliminary data.</text>
</comment>
<dbReference type="Gene3D" id="3.40.50.620">
    <property type="entry name" value="HUPs"/>
    <property type="match status" value="1"/>
</dbReference>
<dbReference type="SUPFAM" id="SSF52402">
    <property type="entry name" value="Adenine nucleotide alpha hydrolases-like"/>
    <property type="match status" value="1"/>
</dbReference>
<dbReference type="InterPro" id="IPR004739">
    <property type="entry name" value="GMP_synth_GATase"/>
</dbReference>
<dbReference type="Pfam" id="PF00958">
    <property type="entry name" value="GMP_synt_C"/>
    <property type="match status" value="1"/>
</dbReference>
<organism evidence="14 15">
    <name type="scientific">Azospirillum cavernae</name>
    <dbReference type="NCBI Taxonomy" id="2320860"/>
    <lineage>
        <taxon>Bacteria</taxon>
        <taxon>Pseudomonadati</taxon>
        <taxon>Pseudomonadota</taxon>
        <taxon>Alphaproteobacteria</taxon>
        <taxon>Rhodospirillales</taxon>
        <taxon>Azospirillaceae</taxon>
        <taxon>Azospirillum</taxon>
    </lineage>
</organism>
<accession>A0A418W2M1</accession>
<dbReference type="Pfam" id="PF00117">
    <property type="entry name" value="GATase"/>
    <property type="match status" value="1"/>
</dbReference>
<keyword evidence="10 11" id="KW-0315">Glutamine amidotransferase</keyword>
<dbReference type="Gene3D" id="3.30.300.10">
    <property type="match status" value="1"/>
</dbReference>
<comment type="pathway">
    <text evidence="2 11">Purine metabolism; GMP biosynthesis; GMP from XMP (L-Gln route): step 1/1.</text>
</comment>
<dbReference type="InterPro" id="IPR022955">
    <property type="entry name" value="GMP_synthase"/>
</dbReference>
<feature type="domain" description="GMPS ATP-PPase" evidence="13">
    <location>
        <begin position="211"/>
        <end position="403"/>
    </location>
</feature>
<dbReference type="InterPro" id="IPR022310">
    <property type="entry name" value="NAD/GMP_synthase"/>
</dbReference>
<evidence type="ECO:0000256" key="10">
    <source>
        <dbReference type="ARBA" id="ARBA00022962"/>
    </source>
</evidence>
<dbReference type="GO" id="GO:0005829">
    <property type="term" value="C:cytosol"/>
    <property type="evidence" value="ECO:0007669"/>
    <property type="project" value="TreeGrafter"/>
</dbReference>
<feature type="active site" description="Nucleophile" evidence="11">
    <location>
        <position position="94"/>
    </location>
</feature>
<dbReference type="Gene3D" id="3.40.50.880">
    <property type="match status" value="1"/>
</dbReference>
<dbReference type="PRINTS" id="PR00096">
    <property type="entry name" value="GATASE"/>
</dbReference>
<evidence type="ECO:0000256" key="6">
    <source>
        <dbReference type="ARBA" id="ARBA00022741"/>
    </source>
</evidence>
<dbReference type="NCBIfam" id="TIGR00888">
    <property type="entry name" value="guaA_Nterm"/>
    <property type="match status" value="1"/>
</dbReference>
<dbReference type="InterPro" id="IPR017926">
    <property type="entry name" value="GATASE"/>
</dbReference>
<evidence type="ECO:0000256" key="1">
    <source>
        <dbReference type="ARBA" id="ARBA00002332"/>
    </source>
</evidence>
<keyword evidence="7 11" id="KW-0332">GMP biosynthesis</keyword>
<evidence type="ECO:0000256" key="12">
    <source>
        <dbReference type="PROSITE-ProRule" id="PRU00886"/>
    </source>
</evidence>
<evidence type="ECO:0000313" key="14">
    <source>
        <dbReference type="EMBL" id="RJF84174.1"/>
    </source>
</evidence>
<dbReference type="GO" id="GO:0005524">
    <property type="term" value="F:ATP binding"/>
    <property type="evidence" value="ECO:0007669"/>
    <property type="project" value="UniProtKB-UniRule"/>
</dbReference>
<name>A0A418W2M1_9PROT</name>
<dbReference type="PANTHER" id="PTHR11922">
    <property type="entry name" value="GMP SYNTHASE-RELATED"/>
    <property type="match status" value="1"/>
</dbReference>
<dbReference type="CDD" id="cd01742">
    <property type="entry name" value="GATase1_GMP_Synthase"/>
    <property type="match status" value="1"/>
</dbReference>
<evidence type="ECO:0000256" key="5">
    <source>
        <dbReference type="ARBA" id="ARBA00022598"/>
    </source>
</evidence>
<sequence length="528" mass="57357">MSTAAASLSNAPLSNERVLILDFGSQVTQLIARRVRETGVYCEIHPFSMSAENIHAYGPKAVILSGSPASVTEENGPRAPQAVFDLGVPVLGICYGQQTMCQQLGGNVSGSDHREFGRAFIEITENCALFDGLWAVGAREQVWMSHGDRVTAIPPGFRVVAVSDGAPYAVIADDDRRLYGVQFHPEVVHTPHGAQLLANFVHGVAGLKGDWTMAAFKQQAIAKIRAQVGDGKVICGLSGGVDSSVAAVLIHEAIGAQLTCIFVDTGLMRAGEADEVVTLFRDHYNIPLIHRNASEMFLGKLAGVTDPEQKRKIIGGLFIDVFDEESHKIGGAQFLAQGTLYPDVIESVSFTGGPSVTIKSHHNVGGLPDRMKLKLVEPLRELFKDEVRALGRELGLPQSFIGRHPFPGPGLAIRIPGEITPEKLEILRKADTVYLEEIRNAGLYDAIWQAFAVLLPVRTVGVMGDGRTYDHVLALRAVTSTDGMTADWYHFPHEFLARVSNRIVNEVRGVNRVVYDITSKPPGTIEWE</sequence>
<dbReference type="CDD" id="cd01997">
    <property type="entry name" value="GMP_synthase_C"/>
    <property type="match status" value="1"/>
</dbReference>
<dbReference type="InterPro" id="IPR001674">
    <property type="entry name" value="GMP_synth_C"/>
</dbReference>
<feature type="active site" evidence="11">
    <location>
        <position position="184"/>
    </location>
</feature>
<evidence type="ECO:0000256" key="8">
    <source>
        <dbReference type="ARBA" id="ARBA00022755"/>
    </source>
</evidence>
<dbReference type="FunFam" id="3.40.50.620:FF:000001">
    <property type="entry name" value="GMP synthase [glutamine-hydrolyzing]"/>
    <property type="match status" value="1"/>
</dbReference>
<evidence type="ECO:0000256" key="2">
    <source>
        <dbReference type="ARBA" id="ARBA00005153"/>
    </source>
</evidence>
<feature type="active site" evidence="11">
    <location>
        <position position="186"/>
    </location>
</feature>
<dbReference type="HAMAP" id="MF_00344">
    <property type="entry name" value="GMP_synthase"/>
    <property type="match status" value="1"/>
</dbReference>
<dbReference type="AlphaFoldDB" id="A0A418W2M1"/>
<keyword evidence="9 11" id="KW-0067">ATP-binding</keyword>
<dbReference type="InterPro" id="IPR029062">
    <property type="entry name" value="Class_I_gatase-like"/>
</dbReference>
<evidence type="ECO:0000256" key="4">
    <source>
        <dbReference type="ARBA" id="ARBA00021562"/>
    </source>
</evidence>
<comment type="function">
    <text evidence="1 11">Catalyzes the synthesis of GMP from XMP.</text>
</comment>
<dbReference type="NCBIfam" id="NF000848">
    <property type="entry name" value="PRK00074.1"/>
    <property type="match status" value="1"/>
</dbReference>
<gene>
    <name evidence="11" type="primary">guaA</name>
    <name evidence="14" type="ORF">D3877_06140</name>
</gene>
<dbReference type="PROSITE" id="PS51553">
    <property type="entry name" value="GMPS_ATP_PPASE"/>
    <property type="match status" value="1"/>
</dbReference>
<dbReference type="PANTHER" id="PTHR11922:SF2">
    <property type="entry name" value="GMP SYNTHASE [GLUTAMINE-HYDROLYZING]"/>
    <property type="match status" value="1"/>
</dbReference>
<dbReference type="OrthoDB" id="9802219at2"/>
<dbReference type="FunFam" id="3.40.50.880:FF:000001">
    <property type="entry name" value="GMP synthase [glutamine-hydrolyzing]"/>
    <property type="match status" value="1"/>
</dbReference>
<comment type="catalytic activity">
    <reaction evidence="11">
        <text>XMP + L-glutamine + ATP + H2O = GMP + L-glutamate + AMP + diphosphate + 2 H(+)</text>
        <dbReference type="Rhea" id="RHEA:11680"/>
        <dbReference type="ChEBI" id="CHEBI:15377"/>
        <dbReference type="ChEBI" id="CHEBI:15378"/>
        <dbReference type="ChEBI" id="CHEBI:29985"/>
        <dbReference type="ChEBI" id="CHEBI:30616"/>
        <dbReference type="ChEBI" id="CHEBI:33019"/>
        <dbReference type="ChEBI" id="CHEBI:57464"/>
        <dbReference type="ChEBI" id="CHEBI:58115"/>
        <dbReference type="ChEBI" id="CHEBI:58359"/>
        <dbReference type="ChEBI" id="CHEBI:456215"/>
        <dbReference type="EC" id="6.3.5.2"/>
    </reaction>
</comment>
<proteinExistence type="inferred from homology"/>
<reference evidence="14 15" key="1">
    <citation type="submission" date="2018-09" db="EMBL/GenBank/DDBJ databases">
        <authorList>
            <person name="Zhu H."/>
        </authorList>
    </citation>
    <scope>NUCLEOTIDE SEQUENCE [LARGE SCALE GENOMIC DNA]</scope>
    <source>
        <strain evidence="14 15">K2W22B-5</strain>
    </source>
</reference>
<keyword evidence="5 11" id="KW-0436">Ligase</keyword>
<dbReference type="EMBL" id="QYUL01000001">
    <property type="protein sequence ID" value="RJF84174.1"/>
    <property type="molecule type" value="Genomic_DNA"/>
</dbReference>
<dbReference type="EC" id="6.3.5.2" evidence="3 11"/>
<keyword evidence="6 11" id="KW-0547">Nucleotide-binding</keyword>
<evidence type="ECO:0000256" key="7">
    <source>
        <dbReference type="ARBA" id="ARBA00022749"/>
    </source>
</evidence>
<comment type="subunit">
    <text evidence="11">Homodimer.</text>
</comment>
<protein>
    <recommendedName>
        <fullName evidence="4 11">GMP synthase [glutamine-hydrolyzing]</fullName>
        <ecNumber evidence="3 11">6.3.5.2</ecNumber>
    </recommendedName>
    <alternativeName>
        <fullName evidence="11">GMP synthetase</fullName>
    </alternativeName>
    <alternativeName>
        <fullName evidence="11">Glutamine amidotransferase</fullName>
    </alternativeName>
</protein>
<dbReference type="PRINTS" id="PR00097">
    <property type="entry name" value="ANTSNTHASEII"/>
</dbReference>
<dbReference type="Pfam" id="PF02540">
    <property type="entry name" value="NAD_synthase"/>
    <property type="match status" value="1"/>
</dbReference>
<evidence type="ECO:0000256" key="9">
    <source>
        <dbReference type="ARBA" id="ARBA00022840"/>
    </source>
</evidence>
<dbReference type="FunFam" id="3.30.300.10:FF:000002">
    <property type="entry name" value="GMP synthase [glutamine-hydrolyzing]"/>
    <property type="match status" value="1"/>
</dbReference>
<dbReference type="RefSeq" id="WP_119829815.1">
    <property type="nucleotide sequence ID" value="NZ_QYUL01000001.1"/>
</dbReference>
<dbReference type="PROSITE" id="PS51273">
    <property type="entry name" value="GATASE_TYPE_1"/>
    <property type="match status" value="1"/>
</dbReference>
<feature type="binding site" evidence="12">
    <location>
        <begin position="238"/>
        <end position="244"/>
    </location>
    <ligand>
        <name>ATP</name>
        <dbReference type="ChEBI" id="CHEBI:30616"/>
    </ligand>
</feature>
<dbReference type="SUPFAM" id="SSF54810">
    <property type="entry name" value="GMP synthetase C-terminal dimerisation domain"/>
    <property type="match status" value="1"/>
</dbReference>
<dbReference type="InterPro" id="IPR025777">
    <property type="entry name" value="GMPS_ATP_PPase_dom"/>
</dbReference>
<keyword evidence="15" id="KW-1185">Reference proteome</keyword>
<evidence type="ECO:0000256" key="3">
    <source>
        <dbReference type="ARBA" id="ARBA00012746"/>
    </source>
</evidence>
<dbReference type="Proteomes" id="UP000283458">
    <property type="component" value="Unassembled WGS sequence"/>
</dbReference>
<dbReference type="GO" id="GO:0003921">
    <property type="term" value="F:GMP synthase activity"/>
    <property type="evidence" value="ECO:0007669"/>
    <property type="project" value="InterPro"/>
</dbReference>
<evidence type="ECO:0000256" key="11">
    <source>
        <dbReference type="HAMAP-Rule" id="MF_00344"/>
    </source>
</evidence>
<dbReference type="NCBIfam" id="TIGR00884">
    <property type="entry name" value="guaA_Cterm"/>
    <property type="match status" value="1"/>
</dbReference>
<dbReference type="InterPro" id="IPR014729">
    <property type="entry name" value="Rossmann-like_a/b/a_fold"/>
</dbReference>
<evidence type="ECO:0000313" key="15">
    <source>
        <dbReference type="Proteomes" id="UP000283458"/>
    </source>
</evidence>